<gene>
    <name evidence="2" type="ORF">CQA53_05935</name>
</gene>
<reference evidence="2 3" key="1">
    <citation type="submission" date="2018-04" db="EMBL/GenBank/DDBJ databases">
        <title>Novel Campyloabacter and Helicobacter Species and Strains.</title>
        <authorList>
            <person name="Mannion A.J."/>
            <person name="Shen Z."/>
            <person name="Fox J.G."/>
        </authorList>
    </citation>
    <scope>NUCLEOTIDE SEQUENCE [LARGE SCALE GENOMIC DNA]</scope>
    <source>
        <strain evidence="2 3">MIT 17-337</strain>
    </source>
</reference>
<name>A0A3D8IKZ8_9HELI</name>
<feature type="transmembrane region" description="Helical" evidence="1">
    <location>
        <begin position="6"/>
        <end position="26"/>
    </location>
</feature>
<evidence type="ECO:0000256" key="1">
    <source>
        <dbReference type="SAM" id="Phobius"/>
    </source>
</evidence>
<evidence type="ECO:0000313" key="2">
    <source>
        <dbReference type="EMBL" id="RDU65700.1"/>
    </source>
</evidence>
<keyword evidence="3" id="KW-1185">Reference proteome</keyword>
<dbReference type="RefSeq" id="WP_115543106.1">
    <property type="nucleotide sequence ID" value="NZ_NXLQ01000011.1"/>
</dbReference>
<comment type="caution">
    <text evidence="2">The sequence shown here is derived from an EMBL/GenBank/DDBJ whole genome shotgun (WGS) entry which is preliminary data.</text>
</comment>
<proteinExistence type="predicted"/>
<dbReference type="AlphaFoldDB" id="A0A3D8IKZ8"/>
<sequence length="162" mass="19043">MKIINGYILLLLALFILIGFFFMSFFKIPLYNTEEKLLILSEPKHIVSKDFYILLESLLPKSEENDENISITSKQLPTAAINKKEKDQPQEILTLLAILNQSVLINEKWYNLSDTIYYNNQQFIIKKILKNEIILQNKNNSLYTIVLEIFPQEQDLILEKFN</sequence>
<keyword evidence="1" id="KW-1133">Transmembrane helix</keyword>
<keyword evidence="1" id="KW-0472">Membrane</keyword>
<accession>A0A3D8IKZ8</accession>
<organism evidence="2 3">
    <name type="scientific">Helicobacter didelphidarum</name>
    <dbReference type="NCBI Taxonomy" id="2040648"/>
    <lineage>
        <taxon>Bacteria</taxon>
        <taxon>Pseudomonadati</taxon>
        <taxon>Campylobacterota</taxon>
        <taxon>Epsilonproteobacteria</taxon>
        <taxon>Campylobacterales</taxon>
        <taxon>Helicobacteraceae</taxon>
        <taxon>Helicobacter</taxon>
    </lineage>
</organism>
<protein>
    <submittedName>
        <fullName evidence="2">Uncharacterized protein</fullName>
    </submittedName>
</protein>
<dbReference type="Proteomes" id="UP000256379">
    <property type="component" value="Unassembled WGS sequence"/>
</dbReference>
<evidence type="ECO:0000313" key="3">
    <source>
        <dbReference type="Proteomes" id="UP000256379"/>
    </source>
</evidence>
<keyword evidence="1" id="KW-0812">Transmembrane</keyword>
<dbReference type="EMBL" id="NXLQ01000011">
    <property type="protein sequence ID" value="RDU65700.1"/>
    <property type="molecule type" value="Genomic_DNA"/>
</dbReference>